<dbReference type="OrthoDB" id="56451at2157"/>
<accession>A0A1I6FM02</accession>
<name>A0A1I6FM02_HALSD</name>
<dbReference type="InterPro" id="IPR011386">
    <property type="entry name" value="Put_ATP-NAD_kin"/>
</dbReference>
<dbReference type="Pfam" id="PF01513">
    <property type="entry name" value="NAD_kinase"/>
    <property type="match status" value="1"/>
</dbReference>
<dbReference type="GO" id="GO:0003951">
    <property type="term" value="F:NAD+ kinase activity"/>
    <property type="evidence" value="ECO:0007669"/>
    <property type="project" value="InterPro"/>
</dbReference>
<sequence length="374" mass="38740">MHVGIAVNPVAGMGGRVGLKGTDGKVAEAVERGAEPRAPDRARRTLDRLAAVAPDAAVSVAADPMGESVVREAGFDPVRVVDPFGGETPEPTGTTAAHTAAVVRAFAGVGGEDGVEASDGDPVDLVLFVGGDGTAADVAEALEGTDVPMLGVPAGVKVYSSVFAVSPEDAAEVAASFSRTERREVMDIDEDAYREGEVNPTLRGVAHVPVADDLQSSKQTASGTVESLAEGVAADVRERDGEGVTFVLGPGSTVGAIKDELGFEPSPIGVDVWRDGEVIVRDATEAAILDALGEENVVVVSPIGGQGFVFGRGNPQISPAVIRRCDLRIVASRAKLDDVRALRVDTDDPDLDAELAGWVRVRVGKFETRMMKIV</sequence>
<dbReference type="Proteomes" id="UP000198932">
    <property type="component" value="Unassembled WGS sequence"/>
</dbReference>
<dbReference type="InterPro" id="IPR016064">
    <property type="entry name" value="NAD/diacylglycerol_kinase_sf"/>
</dbReference>
<evidence type="ECO:0000313" key="1">
    <source>
        <dbReference type="EMBL" id="SFR30918.1"/>
    </source>
</evidence>
<gene>
    <name evidence="1" type="ORF">SAMN04487937_0753</name>
</gene>
<dbReference type="RefSeq" id="WP_092920232.1">
    <property type="nucleotide sequence ID" value="NZ_FOYN01000001.1"/>
</dbReference>
<dbReference type="PIRSF" id="PIRSF016907">
    <property type="entry name" value="Kin_ATP-NAD"/>
    <property type="match status" value="1"/>
</dbReference>
<dbReference type="AlphaFoldDB" id="A0A1I6FM02"/>
<dbReference type="SUPFAM" id="SSF111331">
    <property type="entry name" value="NAD kinase/diacylglycerol kinase-like"/>
    <property type="match status" value="1"/>
</dbReference>
<dbReference type="STRING" id="35743.SAMN04487937_0753"/>
<dbReference type="InterPro" id="IPR002504">
    <property type="entry name" value="NADK"/>
</dbReference>
<dbReference type="Pfam" id="PF20143">
    <property type="entry name" value="NAD_kinase_C"/>
    <property type="match status" value="1"/>
</dbReference>
<dbReference type="InterPro" id="IPR017438">
    <property type="entry name" value="ATP-NAD_kinase_N"/>
</dbReference>
<dbReference type="GO" id="GO:0006741">
    <property type="term" value="P:NADP+ biosynthetic process"/>
    <property type="evidence" value="ECO:0007669"/>
    <property type="project" value="InterPro"/>
</dbReference>
<evidence type="ECO:0000313" key="2">
    <source>
        <dbReference type="Proteomes" id="UP000198932"/>
    </source>
</evidence>
<organism evidence="1 2">
    <name type="scientific">Halorubrum sodomense</name>
    <dbReference type="NCBI Taxonomy" id="35743"/>
    <lineage>
        <taxon>Archaea</taxon>
        <taxon>Methanobacteriati</taxon>
        <taxon>Methanobacteriota</taxon>
        <taxon>Stenosarchaea group</taxon>
        <taxon>Halobacteria</taxon>
        <taxon>Halobacteriales</taxon>
        <taxon>Haloferacaceae</taxon>
        <taxon>Halorubrum</taxon>
    </lineage>
</organism>
<dbReference type="Gene3D" id="3.40.50.10330">
    <property type="entry name" value="Probable inorganic polyphosphate/atp-NAD kinase, domain 1"/>
    <property type="match status" value="1"/>
</dbReference>
<keyword evidence="1" id="KW-0418">Kinase</keyword>
<dbReference type="InterPro" id="IPR039065">
    <property type="entry name" value="AcoX-like"/>
</dbReference>
<reference evidence="2" key="1">
    <citation type="submission" date="2016-10" db="EMBL/GenBank/DDBJ databases">
        <authorList>
            <person name="Varghese N."/>
            <person name="Submissions S."/>
        </authorList>
    </citation>
    <scope>NUCLEOTIDE SEQUENCE [LARGE SCALE GENOMIC DNA]</scope>
    <source>
        <strain evidence="2">RD 26</strain>
    </source>
</reference>
<protein>
    <submittedName>
        <fullName evidence="1">Predicted polyphosphate-or ATP-dependent NAD kinase</fullName>
    </submittedName>
</protein>
<keyword evidence="1" id="KW-0808">Transferase</keyword>
<keyword evidence="2" id="KW-1185">Reference proteome</keyword>
<dbReference type="PANTHER" id="PTHR40697">
    <property type="entry name" value="ACETOIN CATABOLISM PROTEIN X"/>
    <property type="match status" value="1"/>
</dbReference>
<proteinExistence type="predicted"/>
<dbReference type="PANTHER" id="PTHR40697:SF2">
    <property type="entry name" value="ATP-NAD KINASE-RELATED"/>
    <property type="match status" value="1"/>
</dbReference>
<dbReference type="EMBL" id="FOYN01000001">
    <property type="protein sequence ID" value="SFR30918.1"/>
    <property type="molecule type" value="Genomic_DNA"/>
</dbReference>